<reference evidence="2" key="1">
    <citation type="journal article" date="2022" name="Genome Biol. Evol.">
        <title>A New Gene Family Diagnostic for Intracellular Biomineralization of Amorphous Ca Carbonates by Cyanobacteria.</title>
        <authorList>
            <person name="Benzerara K."/>
            <person name="Duprat E."/>
            <person name="Bitard-Feildel T."/>
            <person name="Caumes G."/>
            <person name="Cassier-Chauvat C."/>
            <person name="Chauvat F."/>
            <person name="Dezi M."/>
            <person name="Diop S.I."/>
            <person name="Gaschignard G."/>
            <person name="Gorgen S."/>
            <person name="Gugger M."/>
            <person name="Lopez-Garcia P."/>
            <person name="Millet M."/>
            <person name="Skouri-Panet F."/>
            <person name="Moreira D."/>
            <person name="Callebaut I."/>
        </authorList>
    </citation>
    <scope>NUCLEOTIDE SEQUENCE</scope>
    <source>
        <strain evidence="2">G9</strain>
    </source>
</reference>
<dbReference type="EMBL" id="JAKKUT010000005">
    <property type="protein sequence ID" value="MDG2991925.1"/>
    <property type="molecule type" value="Genomic_DNA"/>
</dbReference>
<evidence type="ECO:0008006" key="4">
    <source>
        <dbReference type="Google" id="ProtNLM"/>
    </source>
</evidence>
<feature type="region of interest" description="Disordered" evidence="1">
    <location>
        <begin position="56"/>
        <end position="81"/>
    </location>
</feature>
<feature type="compositionally biased region" description="Basic and acidic residues" evidence="1">
    <location>
        <begin position="56"/>
        <end position="67"/>
    </location>
</feature>
<name>A0ABT6F288_9SYNE</name>
<dbReference type="Proteomes" id="UP001154265">
    <property type="component" value="Unassembled WGS sequence"/>
</dbReference>
<keyword evidence="3" id="KW-1185">Reference proteome</keyword>
<proteinExistence type="predicted"/>
<organism evidence="2 3">
    <name type="scientific">Candidatus Synechococcus calcipolaris G9</name>
    <dbReference type="NCBI Taxonomy" id="1497997"/>
    <lineage>
        <taxon>Bacteria</taxon>
        <taxon>Bacillati</taxon>
        <taxon>Cyanobacteriota</taxon>
        <taxon>Cyanophyceae</taxon>
        <taxon>Synechococcales</taxon>
        <taxon>Synechococcaceae</taxon>
        <taxon>Synechococcus</taxon>
    </lineage>
</organism>
<dbReference type="RefSeq" id="WP_277867846.1">
    <property type="nucleotide sequence ID" value="NZ_JAKKUT010000005.1"/>
</dbReference>
<protein>
    <recommendedName>
        <fullName evidence="4">DUF3782 domain-containing protein</fullName>
    </recommendedName>
</protein>
<reference evidence="2" key="2">
    <citation type="submission" date="2022-01" db="EMBL/GenBank/DDBJ databases">
        <authorList>
            <person name="Zivanovic Y."/>
            <person name="Moreira D."/>
            <person name="Lopez-Garcia P."/>
        </authorList>
    </citation>
    <scope>NUCLEOTIDE SEQUENCE</scope>
    <source>
        <strain evidence="2">G9</strain>
    </source>
</reference>
<comment type="caution">
    <text evidence="2">The sequence shown here is derived from an EMBL/GenBank/DDBJ whole genome shotgun (WGS) entry which is preliminary data.</text>
</comment>
<gene>
    <name evidence="2" type="ORF">L3556_13430</name>
</gene>
<evidence type="ECO:0000313" key="2">
    <source>
        <dbReference type="EMBL" id="MDG2991925.1"/>
    </source>
</evidence>
<accession>A0ABT6F288</accession>
<evidence type="ECO:0000313" key="3">
    <source>
        <dbReference type="Proteomes" id="UP001154265"/>
    </source>
</evidence>
<evidence type="ECO:0000256" key="1">
    <source>
        <dbReference type="SAM" id="MobiDB-lite"/>
    </source>
</evidence>
<sequence length="81" mass="9501">MATTADDVWRLLGELAVAQKETERRFQETEQLLKEQSQEAERRFQEAERRFQETEQVLKDQARKTDRQIPTIFASTSNGSN</sequence>